<dbReference type="GeneID" id="3657718"/>
<feature type="region of interest" description="Disordered" evidence="1">
    <location>
        <begin position="177"/>
        <end position="208"/>
    </location>
</feature>
<evidence type="ECO:0000313" key="4">
    <source>
        <dbReference type="Proteomes" id="UP000008524"/>
    </source>
</evidence>
<feature type="compositionally biased region" description="Polar residues" evidence="1">
    <location>
        <begin position="177"/>
        <end position="192"/>
    </location>
</feature>
<evidence type="ECO:0000313" key="2">
    <source>
        <dbReference type="EMBL" id="AAX80485.1"/>
    </source>
</evidence>
<accession>Q583S2</accession>
<accession>D6XHG6</accession>
<dbReference type="EMBL" id="CP000069">
    <property type="protein sequence ID" value="AAZ11645.1"/>
    <property type="molecule type" value="Genomic_DNA"/>
</dbReference>
<sequence>MGHPIHFTFKGATSIHKYIMTDIYSHEGTELGFRQPRLWRCGTDEFSCRGGVDGNPIQFPRVNIRQYASKRVRCGGRREPGFPRYRGEAKVHQKRHAFPRDTGVPVPTHPTNTHTLFKAKHFGYLKALAEHDSRHHDSWRHTSPFSVSTASHLCKRETKKMWVCLCSIEKLKEIRQPSTHTHTHLQHPSSQKMGEAGTTAATQSNQQQ</sequence>
<protein>
    <submittedName>
        <fullName evidence="2">Uncharacterized protein</fullName>
    </submittedName>
</protein>
<reference evidence="3" key="2">
    <citation type="journal article" date="2005" name="Science">
        <title>Comparative genomics of trypanosomatid parasitic protozoa.</title>
        <authorList>
            <person name="El-Sayed N.M."/>
            <person name="Myler P.J."/>
            <person name="Blandin G."/>
            <person name="Berriman M."/>
            <person name="Crabtree J."/>
            <person name="Aggarwal G."/>
            <person name="Caler E."/>
            <person name="Renauld H."/>
            <person name="Worthey E.A."/>
            <person name="Hertz-Fowler C."/>
            <person name="Ghedin E."/>
            <person name="Peacock C."/>
            <person name="Bartholomeu D.C."/>
            <person name="Haas B.J."/>
            <person name="Tran A.N."/>
            <person name="Wortman J.R."/>
            <person name="Alsmark U.C."/>
            <person name="Angiuoli S."/>
            <person name="Anupama A."/>
            <person name="Badger J."/>
            <person name="Bringaud F."/>
            <person name="Cadag E."/>
            <person name="Carlton J.M."/>
            <person name="Cerqueira G.C."/>
            <person name="Creasy T."/>
            <person name="Delcher A.L."/>
            <person name="Djikeng A."/>
            <person name="Embley T.M."/>
            <person name="Hauser C."/>
            <person name="Ivens A.C."/>
            <person name="Kummerfeld S.K."/>
            <person name="Pereira-Leal J.B."/>
            <person name="Nilsson D."/>
            <person name="Peterson J."/>
            <person name="Salzberg S.L."/>
            <person name="Shallom J."/>
            <person name="Silva J.C."/>
            <person name="Sundaram J."/>
            <person name="Westenberger S."/>
            <person name="White O."/>
            <person name="Melville S.E."/>
            <person name="Donelson J.E."/>
            <person name="Andersson B."/>
            <person name="Stuart K.D."/>
            <person name="Hall N."/>
        </authorList>
    </citation>
    <scope>NUCLEOTIDE SEQUENCE</scope>
    <source>
        <strain evidence="3">927/4 GUTat10.1</strain>
    </source>
</reference>
<dbReference type="KEGG" id="tbr:Tb927.6.810"/>
<dbReference type="InParanoid" id="Q583S2"/>
<reference evidence="3 4" key="3">
    <citation type="journal article" date="2005" name="Science">
        <title>The genome of the African trypanosome Trypanosoma brucei.</title>
        <authorList>
            <person name="Berriman M."/>
            <person name="Ghedin E."/>
            <person name="Hertz-Fowler C."/>
            <person name="Blandin G."/>
            <person name="Renauld H."/>
            <person name="Bartholomeu D.C."/>
            <person name="Lennard N.J."/>
            <person name="Caler E."/>
            <person name="Hamlin N.E."/>
            <person name="Haas B."/>
            <person name="Bohme U."/>
            <person name="Hannick L."/>
            <person name="Aslett M.A."/>
            <person name="Shallom J."/>
            <person name="Marcello L."/>
            <person name="Hou L."/>
            <person name="Wickstead B."/>
            <person name="Alsmark U.C."/>
            <person name="Arrowsmith C."/>
            <person name="Atkin R.J."/>
            <person name="Barron A.J."/>
            <person name="Bringaud F."/>
            <person name="Brooks K."/>
            <person name="Carrington M."/>
            <person name="Cherevach I."/>
            <person name="Chillingworth T.J."/>
            <person name="Churcher C."/>
            <person name="Clark L.N."/>
            <person name="Corton C.H."/>
            <person name="Cronin A."/>
            <person name="Davies R.M."/>
            <person name="Doggett J."/>
            <person name="Djikeng A."/>
            <person name="Feldblyum T."/>
            <person name="Field M.C."/>
            <person name="Fraser A."/>
            <person name="Goodhead I."/>
            <person name="Hance Z."/>
            <person name="Harper D."/>
            <person name="Harris B.R."/>
            <person name="Hauser H."/>
            <person name="Hostetler J."/>
            <person name="Ivens A."/>
            <person name="Jagels K."/>
            <person name="Johnson D."/>
            <person name="Johnson J."/>
            <person name="Jones K."/>
            <person name="Kerhornou A.X."/>
            <person name="Koo H."/>
            <person name="Larke N."/>
            <person name="Landfear S."/>
            <person name="Larkin C."/>
            <person name="Leech V."/>
            <person name="Line A."/>
            <person name="Lord A."/>
            <person name="Macleod A."/>
            <person name="Mooney P.J."/>
            <person name="Moule S."/>
            <person name="Martin D.M."/>
            <person name="Morgan G.W."/>
            <person name="Mungall K."/>
            <person name="Norbertczak H."/>
            <person name="Ormond D."/>
            <person name="Pai G."/>
            <person name="Peacock C.S."/>
            <person name="Peterson J."/>
            <person name="Quail M.A."/>
            <person name="Rabbinowitsch E."/>
            <person name="Rajandream M.A."/>
            <person name="Reitter C."/>
            <person name="Salzberg S.L."/>
            <person name="Sanders M."/>
            <person name="Schobel S."/>
            <person name="Sharp S."/>
            <person name="Simmonds M."/>
            <person name="Simpson A.J."/>
            <person name="Tallon L."/>
            <person name="Turner C.M."/>
            <person name="Tait A."/>
            <person name="Tivey A.R."/>
            <person name="Van Aken S."/>
            <person name="Walker D."/>
            <person name="Wanless D."/>
            <person name="Wang S."/>
            <person name="White B."/>
            <person name="White O."/>
            <person name="Whitehead S."/>
            <person name="Woodward J."/>
            <person name="Wortman J."/>
            <person name="Adams M.D."/>
            <person name="Embley T.M."/>
            <person name="Gull K."/>
            <person name="Ullu E."/>
            <person name="Barry J.D."/>
            <person name="Fairlamb A.H."/>
            <person name="Opperdoes F."/>
            <person name="Barrell B.G."/>
            <person name="Donelson J.E."/>
            <person name="Hall N."/>
            <person name="Fraser C.M."/>
            <person name="Melville S.E."/>
            <person name="El-Sayed N.M."/>
        </authorList>
    </citation>
    <scope>NUCLEOTIDE SEQUENCE [LARGE SCALE GENOMIC DNA]</scope>
    <source>
        <strain evidence="3 4">927/4 GUTat10.1</strain>
    </source>
</reference>
<organism evidence="2 4">
    <name type="scientific">Trypanosoma brucei brucei (strain 927/4 GUTat10.1)</name>
    <dbReference type="NCBI Taxonomy" id="185431"/>
    <lineage>
        <taxon>Eukaryota</taxon>
        <taxon>Discoba</taxon>
        <taxon>Euglenozoa</taxon>
        <taxon>Kinetoplastea</taxon>
        <taxon>Metakinetoplastina</taxon>
        <taxon>Trypanosomatida</taxon>
        <taxon>Trypanosomatidae</taxon>
        <taxon>Trypanosoma</taxon>
    </lineage>
</organism>
<reference evidence="3" key="5">
    <citation type="submission" date="2005-04" db="EMBL/GenBank/DDBJ databases">
        <title>Sequencing, closure, and annotation of Trypanosoma brucei chromosomes 2 through 8.</title>
        <authorList>
            <person name="Ghedin E."/>
            <person name="Blandin G."/>
            <person name="Bartholomeu D."/>
            <person name="Caler E."/>
            <person name="Haas B."/>
            <person name="Hannick L."/>
            <person name="Shallom J."/>
            <person name="Hou L."/>
            <person name="Djikeng A."/>
            <person name="Feldblyum T."/>
            <person name="Hostetler J."/>
            <person name="Johnson J."/>
            <person name="Jones K."/>
            <person name="Koo H.L."/>
            <person name="Larkin C."/>
            <person name="Pai G."/>
            <person name="Peterson J."/>
            <person name="Khalak H.G."/>
            <person name="Salzberg S."/>
            <person name="Simpson A.J."/>
            <person name="Tallon L."/>
            <person name="Van Aken S."/>
            <person name="Wanless D."/>
            <person name="White O."/>
            <person name="Wortman J."/>
            <person name="Fraser C.M."/>
            <person name="El-Sayed N.M.A."/>
        </authorList>
    </citation>
    <scope>NUCLEOTIDE SEQUENCE</scope>
    <source>
        <strain evidence="3">927/4 GUTat10.1</strain>
    </source>
</reference>
<keyword evidence="4" id="KW-1185">Reference proteome</keyword>
<dbReference type="EMBL" id="AC084046">
    <property type="protein sequence ID" value="AAX80485.1"/>
    <property type="molecule type" value="Genomic_DNA"/>
</dbReference>
<proteinExistence type="predicted"/>
<dbReference type="VEuPathDB" id="TriTrypDB:Tb927.6.810"/>
<dbReference type="PaxDb" id="5691-AAZ11645"/>
<evidence type="ECO:0000313" key="3">
    <source>
        <dbReference type="EMBL" id="AAZ11645.1"/>
    </source>
</evidence>
<dbReference type="AlphaFoldDB" id="Q583S2"/>
<name>Q583S2_TRYB2</name>
<dbReference type="Proteomes" id="UP000008524">
    <property type="component" value="Chromosome 6"/>
</dbReference>
<reference evidence="2" key="1">
    <citation type="submission" date="2000-10" db="EMBL/GenBank/DDBJ databases">
        <authorList>
            <person name="El-Sayed N.M."/>
            <person name="Khalak H."/>
            <person name="Adams M.D."/>
        </authorList>
    </citation>
    <scope>NUCLEOTIDE SEQUENCE</scope>
    <source>
        <strain evidence="2">GUTat10.1</strain>
    </source>
</reference>
<feature type="compositionally biased region" description="Polar residues" evidence="1">
    <location>
        <begin position="199"/>
        <end position="208"/>
    </location>
</feature>
<reference evidence="2" key="4">
    <citation type="submission" date="2005-04" db="EMBL/GenBank/DDBJ databases">
        <title>.</title>
        <authorList>
            <person name="Ghedin E."/>
            <person name="Blandin G."/>
            <person name="Bartholomeu D."/>
            <person name="Caler E."/>
            <person name="Haas B."/>
            <person name="Hannick L."/>
            <person name="Shallom J."/>
            <person name="Hou L."/>
            <person name="Djikeng A."/>
            <person name="Feldblyum T."/>
            <person name="Hostetler J."/>
            <person name="Johnson J."/>
            <person name="Jones K."/>
            <person name="Koo H.L."/>
            <person name="Larkin C."/>
            <person name="Pai G."/>
            <person name="Peterson J."/>
            <person name="Khalak H.G."/>
            <person name="Salzberg S."/>
            <person name="Simpson A.J."/>
            <person name="Tallon L."/>
            <person name="Van Aken S."/>
            <person name="Wanless D."/>
            <person name="White O."/>
            <person name="Wortman J."/>
            <person name="Fraser C.M."/>
            <person name="El-Sayed N.M.A."/>
        </authorList>
    </citation>
    <scope>NUCLEOTIDE SEQUENCE</scope>
    <source>
        <strain evidence="2">GUTat10.1</strain>
    </source>
</reference>
<evidence type="ECO:0000256" key="1">
    <source>
        <dbReference type="SAM" id="MobiDB-lite"/>
    </source>
</evidence>
<dbReference type="RefSeq" id="XP_845204.1">
    <property type="nucleotide sequence ID" value="XM_840111.1"/>
</dbReference>
<gene>
    <name evidence="3" type="primary">Tb06.3D8.840</name>
    <name evidence="2" type="ORF">Tb927.6.810</name>
</gene>